<evidence type="ECO:0000313" key="2">
    <source>
        <dbReference type="EMBL" id="GGA87765.1"/>
    </source>
</evidence>
<dbReference type="AlphaFoldDB" id="A0A916S7D8"/>
<reference evidence="2" key="1">
    <citation type="journal article" date="2014" name="Int. J. Syst. Evol. Microbiol.">
        <title>Complete genome sequence of Corynebacterium casei LMG S-19264T (=DSM 44701T), isolated from a smear-ripened cheese.</title>
        <authorList>
            <consortium name="US DOE Joint Genome Institute (JGI-PGF)"/>
            <person name="Walter F."/>
            <person name="Albersmeier A."/>
            <person name="Kalinowski J."/>
            <person name="Ruckert C."/>
        </authorList>
    </citation>
    <scope>NUCLEOTIDE SEQUENCE</scope>
    <source>
        <strain evidence="2">CGMCC 1.15082</strain>
    </source>
</reference>
<reference evidence="2" key="2">
    <citation type="submission" date="2020-09" db="EMBL/GenBank/DDBJ databases">
        <authorList>
            <person name="Sun Q."/>
            <person name="Zhou Y."/>
        </authorList>
    </citation>
    <scope>NUCLEOTIDE SEQUENCE</scope>
    <source>
        <strain evidence="2">CGMCC 1.15082</strain>
    </source>
</reference>
<evidence type="ECO:0000256" key="1">
    <source>
        <dbReference type="SAM" id="Phobius"/>
    </source>
</evidence>
<accession>A0A916S7D8</accession>
<dbReference type="RefSeq" id="WP_188822888.1">
    <property type="nucleotide sequence ID" value="NZ_BMHH01000004.1"/>
</dbReference>
<dbReference type="Proteomes" id="UP000646478">
    <property type="component" value="Unassembled WGS sequence"/>
</dbReference>
<keyword evidence="1" id="KW-0812">Transmembrane</keyword>
<evidence type="ECO:0000313" key="3">
    <source>
        <dbReference type="Proteomes" id="UP000646478"/>
    </source>
</evidence>
<keyword evidence="3" id="KW-1185">Reference proteome</keyword>
<dbReference type="EMBL" id="BMHH01000004">
    <property type="protein sequence ID" value="GGA87765.1"/>
    <property type="molecule type" value="Genomic_DNA"/>
</dbReference>
<proteinExistence type="predicted"/>
<gene>
    <name evidence="2" type="ORF">GCM10011491_14370</name>
</gene>
<protein>
    <submittedName>
        <fullName evidence="2">Uncharacterized protein</fullName>
    </submittedName>
</protein>
<name>A0A916S7D8_9HYPH</name>
<comment type="caution">
    <text evidence="2">The sequence shown here is derived from an EMBL/GenBank/DDBJ whole genome shotgun (WGS) entry which is preliminary data.</text>
</comment>
<keyword evidence="1" id="KW-1133">Transmembrane helix</keyword>
<sequence>MSSISIASEVRNNWKILLTAMIGAGCGLLSITFYTQGLFFGPVTAEFEWSRAEFFTSNPSARFDHGHRHR</sequence>
<organism evidence="2 3">
    <name type="scientific">Brucella endophytica</name>
    <dbReference type="NCBI Taxonomy" id="1963359"/>
    <lineage>
        <taxon>Bacteria</taxon>
        <taxon>Pseudomonadati</taxon>
        <taxon>Pseudomonadota</taxon>
        <taxon>Alphaproteobacteria</taxon>
        <taxon>Hyphomicrobiales</taxon>
        <taxon>Brucellaceae</taxon>
        <taxon>Brucella/Ochrobactrum group</taxon>
        <taxon>Brucella</taxon>
    </lineage>
</organism>
<keyword evidence="1" id="KW-0472">Membrane</keyword>
<feature type="transmembrane region" description="Helical" evidence="1">
    <location>
        <begin position="12"/>
        <end position="34"/>
    </location>
</feature>